<dbReference type="Pfam" id="PF00501">
    <property type="entry name" value="AMP-binding"/>
    <property type="match status" value="1"/>
</dbReference>
<dbReference type="Gene3D" id="3.30.300.30">
    <property type="match status" value="1"/>
</dbReference>
<dbReference type="EMBL" id="JBHSFI010000001">
    <property type="protein sequence ID" value="MFC4626899.1"/>
    <property type="molecule type" value="Genomic_DNA"/>
</dbReference>
<organism evidence="3 4">
    <name type="scientific">Promicromonospora alba</name>
    <dbReference type="NCBI Taxonomy" id="1616110"/>
    <lineage>
        <taxon>Bacteria</taxon>
        <taxon>Bacillati</taxon>
        <taxon>Actinomycetota</taxon>
        <taxon>Actinomycetes</taxon>
        <taxon>Micrococcales</taxon>
        <taxon>Promicromonosporaceae</taxon>
        <taxon>Promicromonospora</taxon>
    </lineage>
</organism>
<evidence type="ECO:0000259" key="2">
    <source>
        <dbReference type="Pfam" id="PF13193"/>
    </source>
</evidence>
<comment type="caution">
    <text evidence="3">The sequence shown here is derived from an EMBL/GenBank/DDBJ whole genome shotgun (WGS) entry which is preliminary data.</text>
</comment>
<dbReference type="InterPro" id="IPR045851">
    <property type="entry name" value="AMP-bd_C_sf"/>
</dbReference>
<dbReference type="Gene3D" id="3.40.50.12780">
    <property type="entry name" value="N-terminal domain of ligase-like"/>
    <property type="match status" value="1"/>
</dbReference>
<dbReference type="InterPro" id="IPR020845">
    <property type="entry name" value="AMP-binding_CS"/>
</dbReference>
<protein>
    <submittedName>
        <fullName evidence="3">AMP-binding protein</fullName>
    </submittedName>
</protein>
<reference evidence="4" key="1">
    <citation type="journal article" date="2019" name="Int. J. Syst. Evol. Microbiol.">
        <title>The Global Catalogue of Microorganisms (GCM) 10K type strain sequencing project: providing services to taxonomists for standard genome sequencing and annotation.</title>
        <authorList>
            <consortium name="The Broad Institute Genomics Platform"/>
            <consortium name="The Broad Institute Genome Sequencing Center for Infectious Disease"/>
            <person name="Wu L."/>
            <person name="Ma J."/>
        </authorList>
    </citation>
    <scope>NUCLEOTIDE SEQUENCE [LARGE SCALE GENOMIC DNA]</scope>
    <source>
        <strain evidence="4">CCUG 42722</strain>
    </source>
</reference>
<dbReference type="Proteomes" id="UP001596011">
    <property type="component" value="Unassembled WGS sequence"/>
</dbReference>
<dbReference type="PANTHER" id="PTHR43767">
    <property type="entry name" value="LONG-CHAIN-FATTY-ACID--COA LIGASE"/>
    <property type="match status" value="1"/>
</dbReference>
<dbReference type="Pfam" id="PF13193">
    <property type="entry name" value="AMP-binding_C"/>
    <property type="match status" value="1"/>
</dbReference>
<dbReference type="PROSITE" id="PS00455">
    <property type="entry name" value="AMP_BINDING"/>
    <property type="match status" value="1"/>
</dbReference>
<evidence type="ECO:0000313" key="3">
    <source>
        <dbReference type="EMBL" id="MFC4626899.1"/>
    </source>
</evidence>
<keyword evidence="4" id="KW-1185">Reference proteome</keyword>
<evidence type="ECO:0000259" key="1">
    <source>
        <dbReference type="Pfam" id="PF00501"/>
    </source>
</evidence>
<accession>A0ABV9HC32</accession>
<dbReference type="InterPro" id="IPR050237">
    <property type="entry name" value="ATP-dep_AMP-bd_enzyme"/>
</dbReference>
<name>A0ABV9HC32_9MICO</name>
<feature type="domain" description="AMP-binding enzyme C-terminal" evidence="2">
    <location>
        <begin position="458"/>
        <end position="533"/>
    </location>
</feature>
<proteinExistence type="predicted"/>
<dbReference type="SUPFAM" id="SSF56801">
    <property type="entry name" value="Acetyl-CoA synthetase-like"/>
    <property type="match status" value="1"/>
</dbReference>
<dbReference type="InterPro" id="IPR042099">
    <property type="entry name" value="ANL_N_sf"/>
</dbReference>
<dbReference type="InterPro" id="IPR000873">
    <property type="entry name" value="AMP-dep_synth/lig_dom"/>
</dbReference>
<dbReference type="RefSeq" id="WP_377131454.1">
    <property type="nucleotide sequence ID" value="NZ_JBHSFI010000001.1"/>
</dbReference>
<gene>
    <name evidence="3" type="ORF">ACFO6V_01555</name>
</gene>
<feature type="domain" description="AMP-dependent synthetase/ligase" evidence="1">
    <location>
        <begin position="24"/>
        <end position="398"/>
    </location>
</feature>
<sequence>MDQPPSQPAQSNHLSRANYATIWESVARACPDRPAVVVAGRAMTYRDLDDAAARVAGTLRAEGLGAGSRVAIFMYNRVEYLVTVYAAYKIGAIPVNINFRYQGRELADLLRASHADALVHPTSLGRHVRDAARHVPLPGLVLAVPDDDGPTEPGRPFATALDAEPLDPQPLSPDHQIFMFTGGTTGTPKAVAWTHGNLFDSQLFSIYGSLPVAVPGDLDEVTRIAARTDLPPTVTLPLTPLMHALALFNVMNALVLGGCVIFLPSVGHDALAAARAIHERRVTRLIVAGNAVVGPLVDVLDSPEGAGLDVSSLTTVLSSGMAWSDELKLRLIAHAPRATLVDIFGSSEGGPFAYGVVRGPQDIPCHPRLAPGAVVFDAGLREVQDVPGATGVLAYRGQMPLGYDGDPERTAEVYPTIDGVRYVMPGDHVRVIGDGLVELLGRGSAVVNTGGEKVFAGEVETVLVEIPEVTDAVVFGTPDPRWGEVVTAYVVTAPGSSLTTERIQEEVGRRLAGYKKPRKVFLVDALHRSPSGKLDMRALRAQVPELEATEREAGQHA</sequence>
<evidence type="ECO:0000313" key="4">
    <source>
        <dbReference type="Proteomes" id="UP001596011"/>
    </source>
</evidence>
<dbReference type="PANTHER" id="PTHR43767:SF1">
    <property type="entry name" value="NONRIBOSOMAL PEPTIDE SYNTHASE PES1 (EUROFUNG)-RELATED"/>
    <property type="match status" value="1"/>
</dbReference>
<dbReference type="InterPro" id="IPR025110">
    <property type="entry name" value="AMP-bd_C"/>
</dbReference>